<keyword evidence="2" id="KW-1185">Reference proteome</keyword>
<evidence type="ECO:0000313" key="1">
    <source>
        <dbReference type="EMBL" id="OQE00212.1"/>
    </source>
</evidence>
<comment type="caution">
    <text evidence="1">The sequence shown here is derived from an EMBL/GenBank/DDBJ whole genome shotgun (WGS) entry which is preliminary data.</text>
</comment>
<dbReference type="Proteomes" id="UP000191518">
    <property type="component" value="Unassembled WGS sequence"/>
</dbReference>
<dbReference type="EMBL" id="MDYP01000056">
    <property type="protein sequence ID" value="OQE00212.1"/>
    <property type="molecule type" value="Genomic_DNA"/>
</dbReference>
<dbReference type="OrthoDB" id="4288007at2759"/>
<accession>A0A1V6REJ0</accession>
<protein>
    <submittedName>
        <fullName evidence="1">Uncharacterized protein</fullName>
    </submittedName>
</protein>
<dbReference type="AlphaFoldDB" id="A0A1V6REJ0"/>
<organism evidence="1 2">
    <name type="scientific">Penicillium vulpinum</name>
    <dbReference type="NCBI Taxonomy" id="29845"/>
    <lineage>
        <taxon>Eukaryota</taxon>
        <taxon>Fungi</taxon>
        <taxon>Dikarya</taxon>
        <taxon>Ascomycota</taxon>
        <taxon>Pezizomycotina</taxon>
        <taxon>Eurotiomycetes</taxon>
        <taxon>Eurotiomycetidae</taxon>
        <taxon>Eurotiales</taxon>
        <taxon>Aspergillaceae</taxon>
        <taxon>Penicillium</taxon>
    </lineage>
</organism>
<proteinExistence type="predicted"/>
<name>A0A1V6REJ0_9EURO</name>
<evidence type="ECO:0000313" key="2">
    <source>
        <dbReference type="Proteomes" id="UP000191518"/>
    </source>
</evidence>
<reference evidence="2" key="1">
    <citation type="journal article" date="2017" name="Nat. Microbiol.">
        <title>Global analysis of biosynthetic gene clusters reveals vast potential of secondary metabolite production in Penicillium species.</title>
        <authorList>
            <person name="Nielsen J.C."/>
            <person name="Grijseels S."/>
            <person name="Prigent S."/>
            <person name="Ji B."/>
            <person name="Dainat J."/>
            <person name="Nielsen K.F."/>
            <person name="Frisvad J.C."/>
            <person name="Workman M."/>
            <person name="Nielsen J."/>
        </authorList>
    </citation>
    <scope>NUCLEOTIDE SEQUENCE [LARGE SCALE GENOMIC DNA]</scope>
    <source>
        <strain evidence="2">IBT 29486</strain>
    </source>
</reference>
<gene>
    <name evidence="1" type="ORF">PENVUL_c056G02828</name>
</gene>
<sequence>MEEFAAFLESIRPRLELADAIYLMIFDLLAPKEEDIQSKEFIKLARIIICEQPEVSISWYVATKLMLHKLEKEILHLSYCINCQIGSVNMAYNEFDDIFESIIQIFLLNDLKLERGIEAYGAVMPSSLAISAMEVAPDRAQADDLPSSKQITITNVKVFSNTSRLKCWKTDIRLV</sequence>